<keyword evidence="7" id="KW-1185">Reference proteome</keyword>
<feature type="transmembrane region" description="Helical" evidence="5">
    <location>
        <begin position="234"/>
        <end position="256"/>
    </location>
</feature>
<evidence type="ECO:0000256" key="3">
    <source>
        <dbReference type="ARBA" id="ARBA00022989"/>
    </source>
</evidence>
<comment type="subcellular location">
    <subcellularLocation>
        <location evidence="1">Membrane</location>
        <topology evidence="1">Multi-pass membrane protein</topology>
    </subcellularLocation>
</comment>
<dbReference type="RefSeq" id="WP_123181631.1">
    <property type="nucleotide sequence ID" value="NZ_RHGB01000003.1"/>
</dbReference>
<comment type="caution">
    <text evidence="6">The sequence shown here is derived from an EMBL/GenBank/DDBJ whole genome shotgun (WGS) entry which is preliminary data.</text>
</comment>
<evidence type="ECO:0000313" key="7">
    <source>
        <dbReference type="Proteomes" id="UP000274695"/>
    </source>
</evidence>
<reference evidence="6 7" key="1">
    <citation type="submission" date="2018-10" db="EMBL/GenBank/DDBJ databases">
        <title>Draft genome sequence of Zhongshania sp. DSW25-10.</title>
        <authorList>
            <person name="Oh J."/>
        </authorList>
    </citation>
    <scope>NUCLEOTIDE SEQUENCE [LARGE SCALE GENOMIC DNA]</scope>
    <source>
        <strain evidence="6 7">DSW25-10</strain>
    </source>
</reference>
<sequence length="298" mass="32003">MSSLELILNYVAPVALALIMCGMGLTIRFKAFRDLAKAPKAVVIGLCAQIFILPAIGTAIAILQDLPPDLALGLILLSTCPGGTTSNILAFILRADVALSILLTTLSSFLIIVTMPLALYLSTEYFLGLEVGSVEIPKMTLITQLFALTLAPVSIGMIIGNIFPHAADRIEKPTRIFSSITLLILVSALIFKESEYMITNIRTAGGLVIELLFITMMVSYGLAKVFRLSIPQRLSIIVEVGMQNGLLAIIIATSVIGNTKLALFPSAYGMISLLVVGVISIMYTYLSGRRESEQCSES</sequence>
<dbReference type="InterPro" id="IPR002657">
    <property type="entry name" value="BilAc:Na_symport/Acr3"/>
</dbReference>
<feature type="transmembrane region" description="Helical" evidence="5">
    <location>
        <begin position="6"/>
        <end position="29"/>
    </location>
</feature>
<evidence type="ECO:0000313" key="6">
    <source>
        <dbReference type="EMBL" id="RNL66764.1"/>
    </source>
</evidence>
<evidence type="ECO:0000256" key="4">
    <source>
        <dbReference type="ARBA" id="ARBA00023136"/>
    </source>
</evidence>
<gene>
    <name evidence="6" type="ORF">D0911_04305</name>
</gene>
<keyword evidence="4 5" id="KW-0472">Membrane</keyword>
<feature type="transmembrane region" description="Helical" evidence="5">
    <location>
        <begin position="41"/>
        <end position="64"/>
    </location>
</feature>
<feature type="transmembrane region" description="Helical" evidence="5">
    <location>
        <begin position="262"/>
        <end position="286"/>
    </location>
</feature>
<accession>A0ABX9W5Q8</accession>
<dbReference type="InterPro" id="IPR038770">
    <property type="entry name" value="Na+/solute_symporter_sf"/>
</dbReference>
<dbReference type="Gene3D" id="1.20.1530.20">
    <property type="match status" value="1"/>
</dbReference>
<dbReference type="Pfam" id="PF01758">
    <property type="entry name" value="SBF"/>
    <property type="match status" value="1"/>
</dbReference>
<feature type="transmembrane region" description="Helical" evidence="5">
    <location>
        <begin position="175"/>
        <end position="191"/>
    </location>
</feature>
<dbReference type="Proteomes" id="UP000274695">
    <property type="component" value="Unassembled WGS sequence"/>
</dbReference>
<proteinExistence type="predicted"/>
<dbReference type="EMBL" id="RHGB01000003">
    <property type="protein sequence ID" value="RNL66764.1"/>
    <property type="molecule type" value="Genomic_DNA"/>
</dbReference>
<protein>
    <submittedName>
        <fullName evidence="6">Bile acid:sodium symporter family protein</fullName>
    </submittedName>
</protein>
<feature type="transmembrane region" description="Helical" evidence="5">
    <location>
        <begin position="99"/>
        <end position="121"/>
    </location>
</feature>
<dbReference type="PANTHER" id="PTHR10361">
    <property type="entry name" value="SODIUM-BILE ACID COTRANSPORTER"/>
    <property type="match status" value="1"/>
</dbReference>
<name>A0ABX9W5Q8_9GAMM</name>
<evidence type="ECO:0000256" key="5">
    <source>
        <dbReference type="SAM" id="Phobius"/>
    </source>
</evidence>
<evidence type="ECO:0000256" key="1">
    <source>
        <dbReference type="ARBA" id="ARBA00004141"/>
    </source>
</evidence>
<feature type="transmembrane region" description="Helical" evidence="5">
    <location>
        <begin position="70"/>
        <end position="92"/>
    </location>
</feature>
<feature type="transmembrane region" description="Helical" evidence="5">
    <location>
        <begin position="141"/>
        <end position="163"/>
    </location>
</feature>
<keyword evidence="3 5" id="KW-1133">Transmembrane helix</keyword>
<dbReference type="InterPro" id="IPR004710">
    <property type="entry name" value="Bilac:Na_transpt"/>
</dbReference>
<dbReference type="PANTHER" id="PTHR10361:SF24">
    <property type="entry name" value="P3 PROTEIN"/>
    <property type="match status" value="1"/>
</dbReference>
<keyword evidence="2 5" id="KW-0812">Transmembrane</keyword>
<organism evidence="6 7">
    <name type="scientific">Zhongshania marina</name>
    <dbReference type="NCBI Taxonomy" id="2304603"/>
    <lineage>
        <taxon>Bacteria</taxon>
        <taxon>Pseudomonadati</taxon>
        <taxon>Pseudomonadota</taxon>
        <taxon>Gammaproteobacteria</taxon>
        <taxon>Cellvibrionales</taxon>
        <taxon>Spongiibacteraceae</taxon>
        <taxon>Zhongshania</taxon>
    </lineage>
</organism>
<feature type="transmembrane region" description="Helical" evidence="5">
    <location>
        <begin position="203"/>
        <end position="222"/>
    </location>
</feature>
<evidence type="ECO:0000256" key="2">
    <source>
        <dbReference type="ARBA" id="ARBA00022692"/>
    </source>
</evidence>